<organism evidence="1 2">
    <name type="scientific">Caulobacter flavus</name>
    <dbReference type="NCBI Taxonomy" id="1679497"/>
    <lineage>
        <taxon>Bacteria</taxon>
        <taxon>Pseudomonadati</taxon>
        <taxon>Pseudomonadota</taxon>
        <taxon>Alphaproteobacteria</taxon>
        <taxon>Caulobacterales</taxon>
        <taxon>Caulobacteraceae</taxon>
        <taxon>Caulobacter</taxon>
    </lineage>
</organism>
<name>A0ABN5QJW6_9CAUL</name>
<dbReference type="RefSeq" id="WP_101711878.1">
    <property type="nucleotide sequence ID" value="NZ_CP026100.1"/>
</dbReference>
<protein>
    <recommendedName>
        <fullName evidence="3">Lipoprotein</fullName>
    </recommendedName>
</protein>
<evidence type="ECO:0000313" key="2">
    <source>
        <dbReference type="Proteomes" id="UP000281192"/>
    </source>
</evidence>
<sequence length="140" mass="14393">MVQPWGEVSGGDMRIGLSLVLVGGLLAACSPSPSGGGSTSGRYAGIGVFDTGRLWAQMVRENAPSGPEKARIADDEHVIVVVDTHTGEVRQCGDLSGYCISMNPWNGTKPAAPVKLAKHAADLDAEARAQAPEPAKAAAN</sequence>
<reference evidence="1 2" key="1">
    <citation type="submission" date="2018-01" db="EMBL/GenBank/DDBJ databases">
        <title>Complete genome sequence of Caulobacter flavus RHGG3.</title>
        <authorList>
            <person name="Yang E."/>
        </authorList>
    </citation>
    <scope>NUCLEOTIDE SEQUENCE [LARGE SCALE GENOMIC DNA]</scope>
    <source>
        <strain evidence="1 2">RHGG3</strain>
    </source>
</reference>
<dbReference type="EMBL" id="CP026100">
    <property type="protein sequence ID" value="AYV47316.1"/>
    <property type="molecule type" value="Genomic_DNA"/>
</dbReference>
<evidence type="ECO:0000313" key="1">
    <source>
        <dbReference type="EMBL" id="AYV47316.1"/>
    </source>
</evidence>
<keyword evidence="2" id="KW-1185">Reference proteome</keyword>
<evidence type="ECO:0008006" key="3">
    <source>
        <dbReference type="Google" id="ProtNLM"/>
    </source>
</evidence>
<accession>A0ABN5QJW6</accession>
<dbReference type="Proteomes" id="UP000281192">
    <property type="component" value="Chromosome"/>
</dbReference>
<proteinExistence type="predicted"/>
<gene>
    <name evidence="1" type="ORF">C1707_14190</name>
</gene>